<dbReference type="SUPFAM" id="SSF55073">
    <property type="entry name" value="Nucleotide cyclase"/>
    <property type="match status" value="1"/>
</dbReference>
<dbReference type="RefSeq" id="WP_230551734.1">
    <property type="nucleotide sequence ID" value="NZ_JAJISD010000007.1"/>
</dbReference>
<dbReference type="Proteomes" id="UP001198862">
    <property type="component" value="Unassembled WGS sequence"/>
</dbReference>
<dbReference type="InterPro" id="IPR018297">
    <property type="entry name" value="A/G_cyclase_CS"/>
</dbReference>
<dbReference type="InterPro" id="IPR001054">
    <property type="entry name" value="A/G_cyclase"/>
</dbReference>
<dbReference type="PANTHER" id="PTHR43081">
    <property type="entry name" value="ADENYLATE CYCLASE, TERMINAL-DIFFERENTIATION SPECIFIC-RELATED"/>
    <property type="match status" value="1"/>
</dbReference>
<dbReference type="CDD" id="cd07302">
    <property type="entry name" value="CHD"/>
    <property type="match status" value="1"/>
</dbReference>
<protein>
    <submittedName>
        <fullName evidence="6">Adenylate/guanylate cyclase domain-containing protein</fullName>
    </submittedName>
</protein>
<dbReference type="Gene3D" id="3.30.70.1230">
    <property type="entry name" value="Nucleotide cyclase"/>
    <property type="match status" value="1"/>
</dbReference>
<keyword evidence="2 3" id="KW-0456">Lyase</keyword>
<feature type="domain" description="Guanylate cyclase" evidence="5">
    <location>
        <begin position="236"/>
        <end position="368"/>
    </location>
</feature>
<evidence type="ECO:0000256" key="2">
    <source>
        <dbReference type="ARBA" id="ARBA00023239"/>
    </source>
</evidence>
<dbReference type="PROSITE" id="PS00452">
    <property type="entry name" value="GUANYLATE_CYCLASE_1"/>
    <property type="match status" value="1"/>
</dbReference>
<feature type="transmembrane region" description="Helical" evidence="4">
    <location>
        <begin position="47"/>
        <end position="69"/>
    </location>
</feature>
<evidence type="ECO:0000256" key="1">
    <source>
        <dbReference type="ARBA" id="ARBA00022741"/>
    </source>
</evidence>
<dbReference type="InterPro" id="IPR029787">
    <property type="entry name" value="Nucleotide_cyclase"/>
</dbReference>
<keyword evidence="4" id="KW-0812">Transmembrane</keyword>
<gene>
    <name evidence="6" type="ORF">LJ725_16480</name>
</gene>
<keyword evidence="7" id="KW-1185">Reference proteome</keyword>
<evidence type="ECO:0000313" key="6">
    <source>
        <dbReference type="EMBL" id="MCC8430572.1"/>
    </source>
</evidence>
<sequence>MLATTNEAGLSTNERRWRRELRSACLRLLVFAVLVLNLLASQHGESVLVHGQVIGGYGLATMVALLLALKRTGPAGATIAFVVIDAFLVVALFHAHLFAPGEAFDHSLTAPSLAVGFLLLTHAALRLRPGLVVLFSAIVLTGWLMLLAITLAVHARLHPKAGSEWPILGAEGALAAAFTFAAFVCYLLIKEHNVVLAEAVGSERRRQMLARFFSPGVVAELQDDFTNLTLARRHALVMFVDLRSFTLLSEASEPEALAEVLSEYRQLVTEAIFEHGGTVDKFIGDGVMAVFGHPRTGEDDAARAIACSLKLTTLLARWSYERVRHGKTAVEAGIGLHAGPVVGGVLESGRHAEFTVFGDTVNVAERLERLCRPLNAVLVISENVLDDAPHFRSSADWLWKDAVEINGRRGKLRLAYLSRPHPSVSK</sequence>
<dbReference type="Pfam" id="PF00211">
    <property type="entry name" value="Guanylate_cyc"/>
    <property type="match status" value="1"/>
</dbReference>
<proteinExistence type="inferred from homology"/>
<evidence type="ECO:0000313" key="7">
    <source>
        <dbReference type="Proteomes" id="UP001198862"/>
    </source>
</evidence>
<evidence type="ECO:0000256" key="4">
    <source>
        <dbReference type="SAM" id="Phobius"/>
    </source>
</evidence>
<keyword evidence="4" id="KW-0472">Membrane</keyword>
<dbReference type="PANTHER" id="PTHR43081:SF1">
    <property type="entry name" value="ADENYLATE CYCLASE, TERMINAL-DIFFERENTIATION SPECIFIC"/>
    <property type="match status" value="1"/>
</dbReference>
<name>A0ABS8KXW4_9HYPH</name>
<evidence type="ECO:0000256" key="3">
    <source>
        <dbReference type="RuleBase" id="RU000405"/>
    </source>
</evidence>
<feature type="transmembrane region" description="Helical" evidence="4">
    <location>
        <begin position="76"/>
        <end position="96"/>
    </location>
</feature>
<dbReference type="PROSITE" id="PS50125">
    <property type="entry name" value="GUANYLATE_CYCLASE_2"/>
    <property type="match status" value="1"/>
</dbReference>
<feature type="transmembrane region" description="Helical" evidence="4">
    <location>
        <begin position="108"/>
        <end position="125"/>
    </location>
</feature>
<dbReference type="InterPro" id="IPR050697">
    <property type="entry name" value="Adenylyl/Guanylyl_Cyclase_3/4"/>
</dbReference>
<organism evidence="6 7">
    <name type="scientific">Reyranella aquatilis</name>
    <dbReference type="NCBI Taxonomy" id="2035356"/>
    <lineage>
        <taxon>Bacteria</taxon>
        <taxon>Pseudomonadati</taxon>
        <taxon>Pseudomonadota</taxon>
        <taxon>Alphaproteobacteria</taxon>
        <taxon>Hyphomicrobiales</taxon>
        <taxon>Reyranellaceae</taxon>
        <taxon>Reyranella</taxon>
    </lineage>
</organism>
<dbReference type="SMART" id="SM00044">
    <property type="entry name" value="CYCc"/>
    <property type="match status" value="1"/>
</dbReference>
<dbReference type="EMBL" id="JAJISD010000007">
    <property type="protein sequence ID" value="MCC8430572.1"/>
    <property type="molecule type" value="Genomic_DNA"/>
</dbReference>
<keyword evidence="1" id="KW-0547">Nucleotide-binding</keyword>
<evidence type="ECO:0000259" key="5">
    <source>
        <dbReference type="PROSITE" id="PS50125"/>
    </source>
</evidence>
<feature type="transmembrane region" description="Helical" evidence="4">
    <location>
        <begin position="167"/>
        <end position="189"/>
    </location>
</feature>
<comment type="caution">
    <text evidence="6">The sequence shown here is derived from an EMBL/GenBank/DDBJ whole genome shotgun (WGS) entry which is preliminary data.</text>
</comment>
<feature type="transmembrane region" description="Helical" evidence="4">
    <location>
        <begin position="132"/>
        <end position="155"/>
    </location>
</feature>
<reference evidence="6 7" key="1">
    <citation type="submission" date="2021-11" db="EMBL/GenBank/DDBJ databases">
        <authorList>
            <person name="Lee D.-H."/>
            <person name="Kim S.-B."/>
        </authorList>
    </citation>
    <scope>NUCLEOTIDE SEQUENCE [LARGE SCALE GENOMIC DNA]</scope>
    <source>
        <strain evidence="6 7">KCTC 52223</strain>
    </source>
</reference>
<keyword evidence="4" id="KW-1133">Transmembrane helix</keyword>
<accession>A0ABS8KXW4</accession>
<feature type="transmembrane region" description="Helical" evidence="4">
    <location>
        <begin position="24"/>
        <end position="41"/>
    </location>
</feature>
<comment type="similarity">
    <text evidence="3">Belongs to the adenylyl cyclase class-4/guanylyl cyclase family.</text>
</comment>